<evidence type="ECO:0000256" key="2">
    <source>
        <dbReference type="SAM" id="MobiDB-lite"/>
    </source>
</evidence>
<dbReference type="Pfam" id="PF05691">
    <property type="entry name" value="Raffinose_syn"/>
    <property type="match status" value="2"/>
</dbReference>
<dbReference type="EMBL" id="BAEN01000048">
    <property type="protein sequence ID" value="GAC15091.1"/>
    <property type="molecule type" value="Genomic_DNA"/>
</dbReference>
<evidence type="ECO:0000313" key="4">
    <source>
        <dbReference type="EMBL" id="GAC15091.1"/>
    </source>
</evidence>
<name>K6XTS7_9ALTE</name>
<protein>
    <submittedName>
        <fullName evidence="4">Raffinose synthase</fullName>
        <ecNumber evidence="4">2.4.1.82</ecNumber>
    </submittedName>
</protein>
<comment type="caution">
    <text evidence="4">The sequence shown here is derived from an EMBL/GenBank/DDBJ whole genome shotgun (WGS) entry which is preliminary data.</text>
</comment>
<dbReference type="eggNOG" id="COG3345">
    <property type="taxonomic scope" value="Bacteria"/>
</dbReference>
<keyword evidence="4" id="KW-0328">Glycosyltransferase</keyword>
<dbReference type="Gene3D" id="3.20.20.70">
    <property type="entry name" value="Aldolase class I"/>
    <property type="match status" value="1"/>
</dbReference>
<dbReference type="AlphaFoldDB" id="K6XTS7"/>
<dbReference type="OrthoDB" id="9758822at2"/>
<feature type="signal peptide" evidence="3">
    <location>
        <begin position="1"/>
        <end position="21"/>
    </location>
</feature>
<dbReference type="EC" id="2.4.1.82" evidence="4"/>
<sequence>MKALPLLCLFLLPFLCSELFAKPIVISGKNNGSIVESINATKPDESGMVLTRELVLPAFKHGAFYRPFSSANARGAVARGNRVEAVAFSSIAELQHYQPSITRKDHNNVQQGQFLLFELHDGRYLAVLPMASNKVYGQFFVENEKLWLKTGNFGTNEVSGKIPLVIWAHGDSPYAATSAVWEQVFESNFVAAQPRANKSYPDEPYGYLGWCSWEHYKKNISEDIIKNAFHTLQKSNAPIRWVMIDDGYLDADNGKLLSFDVNRKKFPNGWQPIMALKDPEQIKWVGIWRNFGGYMNGVSDAHNMSDLNPYLTNTKKEGVVLPAVSPQASKAFYDKMIANTKDNGFDFVKVDFHTRTFDLYKGTADPVAAMRFNNEALENATYEMGLPLLNCIAQPNVNSLQTKHSALTRSSPDYNQNDKNKNKSNTYQSFANHLWMGQTVWGDLDMFHTHDERDVKPMAIARAISGGPVYISDEPSKVKPEVLYPFAYEDGKLLRTSAPATLLPESFFIHPFRDEQVFRVVAPLNDNVAAIALFNFSENGELLDSEFSLKDYSYAGELLQPKTEPWKIPGDGLIVYDRETKSVVDLGAKYTTKISNFGAKLFLIYPKTKGWAVIGRSDKYLPAAAVSNQTITDRLISFTLAESGPLLIYSEKGQPKMQGVEFKHIGDGLYQADLEVVSGKRQFSISR</sequence>
<dbReference type="InterPro" id="IPR017853">
    <property type="entry name" value="GH"/>
</dbReference>
<keyword evidence="5" id="KW-1185">Reference proteome</keyword>
<dbReference type="InterPro" id="IPR008811">
    <property type="entry name" value="Glycosyl_hydrolases_36"/>
</dbReference>
<feature type="compositionally biased region" description="Polar residues" evidence="2">
    <location>
        <begin position="402"/>
        <end position="415"/>
    </location>
</feature>
<dbReference type="RefSeq" id="WP_008844896.1">
    <property type="nucleotide sequence ID" value="NZ_BAEN01000048.1"/>
</dbReference>
<keyword evidence="4" id="KW-0808">Transferase</keyword>
<reference evidence="4 5" key="1">
    <citation type="journal article" date="2017" name="Antonie Van Leeuwenhoek">
        <title>Rhizobium rhizosphaerae sp. nov., a novel species isolated from rice rhizosphere.</title>
        <authorList>
            <person name="Zhao J.J."/>
            <person name="Zhang J."/>
            <person name="Zhang R.J."/>
            <person name="Zhang C.W."/>
            <person name="Yin H.Q."/>
            <person name="Zhang X.X."/>
        </authorList>
    </citation>
    <scope>NUCLEOTIDE SEQUENCE [LARGE SCALE GENOMIC DNA]</scope>
    <source>
        <strain evidence="4 5">E3</strain>
    </source>
</reference>
<dbReference type="GO" id="GO:0047274">
    <property type="term" value="F:galactinol-sucrose galactosyltransferase activity"/>
    <property type="evidence" value="ECO:0007669"/>
    <property type="project" value="UniProtKB-EC"/>
</dbReference>
<gene>
    <name evidence="4" type="ORF">GLIP_2465</name>
</gene>
<feature type="region of interest" description="Disordered" evidence="2">
    <location>
        <begin position="402"/>
        <end position="423"/>
    </location>
</feature>
<feature type="chain" id="PRO_5003899553" evidence="3">
    <location>
        <begin position="22"/>
        <end position="687"/>
    </location>
</feature>
<organism evidence="4 5">
    <name type="scientific">Aliiglaciecola lipolytica E3</name>
    <dbReference type="NCBI Taxonomy" id="1127673"/>
    <lineage>
        <taxon>Bacteria</taxon>
        <taxon>Pseudomonadati</taxon>
        <taxon>Pseudomonadota</taxon>
        <taxon>Gammaproteobacteria</taxon>
        <taxon>Alteromonadales</taxon>
        <taxon>Alteromonadaceae</taxon>
        <taxon>Aliiglaciecola</taxon>
    </lineage>
</organism>
<keyword evidence="1" id="KW-0119">Carbohydrate metabolism</keyword>
<evidence type="ECO:0000256" key="3">
    <source>
        <dbReference type="SAM" id="SignalP"/>
    </source>
</evidence>
<evidence type="ECO:0000313" key="5">
    <source>
        <dbReference type="Proteomes" id="UP000006334"/>
    </source>
</evidence>
<dbReference type="PANTHER" id="PTHR31268">
    <property type="match status" value="1"/>
</dbReference>
<keyword evidence="3" id="KW-0732">Signal</keyword>
<accession>K6XTS7</accession>
<dbReference type="PANTHER" id="PTHR31268:SF32">
    <property type="entry name" value="GALACTINOL--SUCROSE GALACTOSYLTRANSFERASE 2-RELATED"/>
    <property type="match status" value="1"/>
</dbReference>
<dbReference type="SUPFAM" id="SSF51445">
    <property type="entry name" value="(Trans)glycosidases"/>
    <property type="match status" value="1"/>
</dbReference>
<dbReference type="Proteomes" id="UP000006334">
    <property type="component" value="Unassembled WGS sequence"/>
</dbReference>
<dbReference type="STRING" id="1127673.GLIP_2465"/>
<dbReference type="InterPro" id="IPR013785">
    <property type="entry name" value="Aldolase_TIM"/>
</dbReference>
<proteinExistence type="predicted"/>
<evidence type="ECO:0000256" key="1">
    <source>
        <dbReference type="ARBA" id="ARBA00023277"/>
    </source>
</evidence>